<evidence type="ECO:0000259" key="1">
    <source>
        <dbReference type="Pfam" id="PF08808"/>
    </source>
</evidence>
<dbReference type="RefSeq" id="WP_140870388.1">
    <property type="nucleotide sequence ID" value="NZ_RCZK01000005.1"/>
</dbReference>
<evidence type="ECO:0000313" key="3">
    <source>
        <dbReference type="Proteomes" id="UP000318413"/>
    </source>
</evidence>
<sequence length="168" mass="17929">MAPAIPLLAVSGRFYRSMIATRADAVIDAPGPISAGRYHRPGEPALYITREPEWAGIAVRRYSVEDGLPRVIVPVDLSEARVFDQRDAAACASLGIDPDRSNQDWRAALAAGEEPGSWVAADRVRRIGADGIVDRSRSINGGWHVALFRWNGIGGPTVTVAGAAVPCD</sequence>
<dbReference type="Pfam" id="PF08808">
    <property type="entry name" value="RES"/>
    <property type="match status" value="1"/>
</dbReference>
<gene>
    <name evidence="2" type="ORF">EAH84_08020</name>
</gene>
<keyword evidence="3" id="KW-1185">Reference proteome</keyword>
<reference evidence="2 3" key="1">
    <citation type="journal article" date="2019" name="Environ. Microbiol.">
        <title>Species interactions and distinct microbial communities in high Arctic permafrost affected cryosols are associated with the CH4 and CO2 gas fluxes.</title>
        <authorList>
            <person name="Altshuler I."/>
            <person name="Hamel J."/>
            <person name="Turney S."/>
            <person name="Magnuson E."/>
            <person name="Levesque R."/>
            <person name="Greer C."/>
            <person name="Whyte L.G."/>
        </authorList>
    </citation>
    <scope>NUCLEOTIDE SEQUENCE [LARGE SCALE GENOMIC DNA]</scope>
    <source>
        <strain evidence="2 3">S5.1</strain>
    </source>
</reference>
<dbReference type="Proteomes" id="UP000318413">
    <property type="component" value="Unassembled WGS sequence"/>
</dbReference>
<name>A0A502CLS1_9SPHN</name>
<evidence type="ECO:0000313" key="2">
    <source>
        <dbReference type="EMBL" id="TPG12716.1"/>
    </source>
</evidence>
<dbReference type="InterPro" id="IPR014914">
    <property type="entry name" value="RES_dom"/>
</dbReference>
<dbReference type="OrthoDB" id="648213at2"/>
<protein>
    <submittedName>
        <fullName evidence="2">RES domain-containing protein</fullName>
    </submittedName>
</protein>
<proteinExistence type="predicted"/>
<dbReference type="EMBL" id="RCZK01000005">
    <property type="protein sequence ID" value="TPG12716.1"/>
    <property type="molecule type" value="Genomic_DNA"/>
</dbReference>
<comment type="caution">
    <text evidence="2">The sequence shown here is derived from an EMBL/GenBank/DDBJ whole genome shotgun (WGS) entry which is preliminary data.</text>
</comment>
<organism evidence="2 3">
    <name type="scientific">Sphingomonas oligophenolica</name>
    <dbReference type="NCBI Taxonomy" id="301154"/>
    <lineage>
        <taxon>Bacteria</taxon>
        <taxon>Pseudomonadati</taxon>
        <taxon>Pseudomonadota</taxon>
        <taxon>Alphaproteobacteria</taxon>
        <taxon>Sphingomonadales</taxon>
        <taxon>Sphingomonadaceae</taxon>
        <taxon>Sphingomonas</taxon>
    </lineage>
</organism>
<feature type="domain" description="RES" evidence="1">
    <location>
        <begin position="24"/>
        <end position="152"/>
    </location>
</feature>
<accession>A0A502CLS1</accession>
<dbReference type="AlphaFoldDB" id="A0A502CLS1"/>